<evidence type="ECO:0000256" key="7">
    <source>
        <dbReference type="ARBA" id="ARBA00022989"/>
    </source>
</evidence>
<keyword evidence="5" id="KW-0547">Nucleotide-binding</keyword>
<feature type="transmembrane region" description="Helical" evidence="9">
    <location>
        <begin position="251"/>
        <end position="269"/>
    </location>
</feature>
<dbReference type="eggNOG" id="COG1132">
    <property type="taxonomic scope" value="Bacteria"/>
</dbReference>
<keyword evidence="7 9" id="KW-1133">Transmembrane helix</keyword>
<dbReference type="FunFam" id="3.40.50.300:FF:000221">
    <property type="entry name" value="Multidrug ABC transporter ATP-binding protein"/>
    <property type="match status" value="1"/>
</dbReference>
<dbReference type="GO" id="GO:0005524">
    <property type="term" value="F:ATP binding"/>
    <property type="evidence" value="ECO:0007669"/>
    <property type="project" value="UniProtKB-KW"/>
</dbReference>
<dbReference type="PANTHER" id="PTHR24221:SF397">
    <property type="entry name" value="ABC TRANSPORTER, ATP-BINDING TRANSMEMBRANE PROTEIN"/>
    <property type="match status" value="1"/>
</dbReference>
<protein>
    <recommendedName>
        <fullName evidence="14">ABC transporter ATP-binding protein</fullName>
    </recommendedName>
</protein>
<evidence type="ECO:0000259" key="11">
    <source>
        <dbReference type="PROSITE" id="PS50929"/>
    </source>
</evidence>
<dbReference type="Pfam" id="PF00005">
    <property type="entry name" value="ABC_tran"/>
    <property type="match status" value="1"/>
</dbReference>
<feature type="transmembrane region" description="Helical" evidence="9">
    <location>
        <begin position="132"/>
        <end position="157"/>
    </location>
</feature>
<keyword evidence="2" id="KW-0813">Transport</keyword>
<keyword evidence="4 9" id="KW-0812">Transmembrane</keyword>
<evidence type="ECO:0000256" key="4">
    <source>
        <dbReference type="ARBA" id="ARBA00022692"/>
    </source>
</evidence>
<dbReference type="SUPFAM" id="SSF90123">
    <property type="entry name" value="ABC transporter transmembrane region"/>
    <property type="match status" value="1"/>
</dbReference>
<evidence type="ECO:0000256" key="3">
    <source>
        <dbReference type="ARBA" id="ARBA00022475"/>
    </source>
</evidence>
<evidence type="ECO:0008006" key="14">
    <source>
        <dbReference type="Google" id="ProtNLM"/>
    </source>
</evidence>
<dbReference type="PROSITE" id="PS50893">
    <property type="entry name" value="ABC_TRANSPORTER_2"/>
    <property type="match status" value="1"/>
</dbReference>
<dbReference type="InterPro" id="IPR003593">
    <property type="entry name" value="AAA+_ATPase"/>
</dbReference>
<dbReference type="InterPro" id="IPR027417">
    <property type="entry name" value="P-loop_NTPase"/>
</dbReference>
<name>A0A096B803_FLAPL</name>
<dbReference type="InterPro" id="IPR017871">
    <property type="entry name" value="ABC_transporter-like_CS"/>
</dbReference>
<dbReference type="InterPro" id="IPR003439">
    <property type="entry name" value="ABC_transporter-like_ATP-bd"/>
</dbReference>
<dbReference type="Gene3D" id="3.40.50.300">
    <property type="entry name" value="P-loop containing nucleotide triphosphate hydrolases"/>
    <property type="match status" value="1"/>
</dbReference>
<evidence type="ECO:0000256" key="2">
    <source>
        <dbReference type="ARBA" id="ARBA00022448"/>
    </source>
</evidence>
<proteinExistence type="predicted"/>
<gene>
    <name evidence="12" type="ORF">HMPREF9460_01861</name>
</gene>
<feature type="transmembrane region" description="Helical" evidence="9">
    <location>
        <begin position="20"/>
        <end position="46"/>
    </location>
</feature>
<evidence type="ECO:0000256" key="9">
    <source>
        <dbReference type="SAM" id="Phobius"/>
    </source>
</evidence>
<dbReference type="GO" id="GO:0016887">
    <property type="term" value="F:ATP hydrolysis activity"/>
    <property type="evidence" value="ECO:0007669"/>
    <property type="project" value="InterPro"/>
</dbReference>
<dbReference type="Proteomes" id="UP000029585">
    <property type="component" value="Unassembled WGS sequence"/>
</dbReference>
<evidence type="ECO:0000259" key="10">
    <source>
        <dbReference type="PROSITE" id="PS50893"/>
    </source>
</evidence>
<dbReference type="SUPFAM" id="SSF52540">
    <property type="entry name" value="P-loop containing nucleoside triphosphate hydrolases"/>
    <property type="match status" value="1"/>
</dbReference>
<dbReference type="InterPro" id="IPR036640">
    <property type="entry name" value="ABC1_TM_sf"/>
</dbReference>
<keyword evidence="3" id="KW-1003">Cell membrane</keyword>
<dbReference type="PANTHER" id="PTHR24221">
    <property type="entry name" value="ATP-BINDING CASSETTE SUB-FAMILY B"/>
    <property type="match status" value="1"/>
</dbReference>
<reference evidence="12 13" key="1">
    <citation type="submission" date="2011-08" db="EMBL/GenBank/DDBJ databases">
        <title>The Genome Sequence of Clostridium orbiscindens 1_3_50AFAA.</title>
        <authorList>
            <consortium name="The Broad Institute Genome Sequencing Platform"/>
            <person name="Earl A."/>
            <person name="Ward D."/>
            <person name="Feldgarden M."/>
            <person name="Gevers D."/>
            <person name="Daigneault M."/>
            <person name="Strauss J."/>
            <person name="Allen-Vercoe E."/>
            <person name="Young S.K."/>
            <person name="Zeng Q."/>
            <person name="Gargeya S."/>
            <person name="Fitzgerald M."/>
            <person name="Haas B."/>
            <person name="Abouelleil A."/>
            <person name="Alvarado L."/>
            <person name="Arachchi H.M."/>
            <person name="Berlin A."/>
            <person name="Brown A."/>
            <person name="Chapman S.B."/>
            <person name="Chen Z."/>
            <person name="Dunbar C."/>
            <person name="Freedman E."/>
            <person name="Gearin G."/>
            <person name="Gellesch M."/>
            <person name="Goldberg J."/>
            <person name="Griggs A."/>
            <person name="Gujja S."/>
            <person name="Heiman D."/>
            <person name="Howarth C."/>
            <person name="Larson L."/>
            <person name="Lui A."/>
            <person name="MacDonald P.J.P."/>
            <person name="Montmayeur A."/>
            <person name="Murphy C."/>
            <person name="Neiman D."/>
            <person name="Pearson M."/>
            <person name="Priest M."/>
            <person name="Roberts A."/>
            <person name="Saif S."/>
            <person name="Shea T."/>
            <person name="Shenoy N."/>
            <person name="Sisk P."/>
            <person name="Stolte C."/>
            <person name="Sykes S."/>
            <person name="Wortman J."/>
            <person name="Nusbaum C."/>
            <person name="Birren B."/>
        </authorList>
    </citation>
    <scope>NUCLEOTIDE SEQUENCE [LARGE SCALE GENOMIC DNA]</scope>
    <source>
        <strain evidence="12 13">1_3_50AFAA</strain>
    </source>
</reference>
<organism evidence="12 13">
    <name type="scientific">Flavonifractor plautii 1_3_50AFAA</name>
    <dbReference type="NCBI Taxonomy" id="742738"/>
    <lineage>
        <taxon>Bacteria</taxon>
        <taxon>Bacillati</taxon>
        <taxon>Bacillota</taxon>
        <taxon>Clostridia</taxon>
        <taxon>Eubacteriales</taxon>
        <taxon>Oscillospiraceae</taxon>
        <taxon>Flavonifractor</taxon>
    </lineage>
</organism>
<dbReference type="EMBL" id="ADLO01000056">
    <property type="protein sequence ID" value="KGF55548.1"/>
    <property type="molecule type" value="Genomic_DNA"/>
</dbReference>
<dbReference type="Pfam" id="PF00664">
    <property type="entry name" value="ABC_membrane"/>
    <property type="match status" value="1"/>
</dbReference>
<dbReference type="RefSeq" id="WP_044940904.1">
    <property type="nucleotide sequence ID" value="NZ_KN174163.1"/>
</dbReference>
<dbReference type="PROSITE" id="PS00211">
    <property type="entry name" value="ABC_TRANSPORTER_1"/>
    <property type="match status" value="1"/>
</dbReference>
<keyword evidence="6" id="KW-0067">ATP-binding</keyword>
<evidence type="ECO:0000313" key="13">
    <source>
        <dbReference type="Proteomes" id="UP000029585"/>
    </source>
</evidence>
<dbReference type="GO" id="GO:0034040">
    <property type="term" value="F:ATPase-coupled lipid transmembrane transporter activity"/>
    <property type="evidence" value="ECO:0007669"/>
    <property type="project" value="TreeGrafter"/>
</dbReference>
<dbReference type="GO" id="GO:0140359">
    <property type="term" value="F:ABC-type transporter activity"/>
    <property type="evidence" value="ECO:0007669"/>
    <property type="project" value="InterPro"/>
</dbReference>
<dbReference type="InterPro" id="IPR011527">
    <property type="entry name" value="ABC1_TM_dom"/>
</dbReference>
<accession>A0A096B803</accession>
<comment type="subcellular location">
    <subcellularLocation>
        <location evidence="1">Cell membrane</location>
        <topology evidence="1">Multi-pass membrane protein</topology>
    </subcellularLocation>
</comment>
<sequence>MLRKLFALTEQGAKDMKKGIIASVFTSLSLMLPMGLLLMLVMQLLQPLLGMEAAAPSLGAYTGMCLVLLVIIFLTHYIQYRCTYIAAYAESAQRRIGLAEKLRTLPLSFFGKRDLSDLTTTMMSDCNDLERVFAYTIPQIFGTAISCVIVCLCLFFMDWRMALAILSPFVLAILVLAGSKRLQNHMDLKKIQSKLDAADGIQEFLESIRDLKANNQEDTYLAGLDKKLEKIVHTSVCYEMTSGLMITSSQMLLRLGFPATVLVGTLLLTQGELNLFFFLMFLVAASRIYDPLSGVMMQLSEIFNAMLQLRRMKAIEQEPAQGGTAEYQVKGHDICFDHVGFRYQDGEDVLSDVTFTAKQGEVTALVGPSGGGKSTTAKLAARFWDIQKGTITMGGVDISTVDPETLLKDYAIVFQDVVLFNDTIMGNIRLGRKDATDEEVMAAARASQCDEFVQRLPEGYQTVVGENGSTLSGGERQRISIARALLKNAPIVLLDEATASLDVENETSLQTALSALLKDKTVLVIAHRMRTVMGADHVVVLADGHVAEEGTPEQLMERGGMFRRMVELQRETSSWQVGGNRGGA</sequence>
<feature type="transmembrane region" description="Helical" evidence="9">
    <location>
        <begin position="58"/>
        <end position="78"/>
    </location>
</feature>
<feature type="domain" description="ABC transporter" evidence="10">
    <location>
        <begin position="329"/>
        <end position="568"/>
    </location>
</feature>
<dbReference type="PATRIC" id="fig|742738.3.peg.1913"/>
<keyword evidence="8 9" id="KW-0472">Membrane</keyword>
<feature type="domain" description="ABC transmembrane type-1" evidence="11">
    <location>
        <begin position="19"/>
        <end position="304"/>
    </location>
</feature>
<comment type="caution">
    <text evidence="12">The sequence shown here is derived from an EMBL/GenBank/DDBJ whole genome shotgun (WGS) entry which is preliminary data.</text>
</comment>
<dbReference type="InterPro" id="IPR039421">
    <property type="entry name" value="Type_1_exporter"/>
</dbReference>
<evidence type="ECO:0000313" key="12">
    <source>
        <dbReference type="EMBL" id="KGF55548.1"/>
    </source>
</evidence>
<dbReference type="Gene3D" id="1.20.1560.10">
    <property type="entry name" value="ABC transporter type 1, transmembrane domain"/>
    <property type="match status" value="1"/>
</dbReference>
<dbReference type="HOGENOM" id="CLU_000604_84_9_9"/>
<evidence type="ECO:0000256" key="6">
    <source>
        <dbReference type="ARBA" id="ARBA00022840"/>
    </source>
</evidence>
<dbReference type="CDD" id="cd07346">
    <property type="entry name" value="ABC_6TM_exporters"/>
    <property type="match status" value="1"/>
</dbReference>
<feature type="transmembrane region" description="Helical" evidence="9">
    <location>
        <begin position="163"/>
        <end position="182"/>
    </location>
</feature>
<dbReference type="SMART" id="SM00382">
    <property type="entry name" value="AAA"/>
    <property type="match status" value="1"/>
</dbReference>
<keyword evidence="13" id="KW-1185">Reference proteome</keyword>
<evidence type="ECO:0000256" key="5">
    <source>
        <dbReference type="ARBA" id="ARBA00022741"/>
    </source>
</evidence>
<dbReference type="AlphaFoldDB" id="A0A096B803"/>
<evidence type="ECO:0000256" key="1">
    <source>
        <dbReference type="ARBA" id="ARBA00004651"/>
    </source>
</evidence>
<dbReference type="GO" id="GO:0005886">
    <property type="term" value="C:plasma membrane"/>
    <property type="evidence" value="ECO:0007669"/>
    <property type="project" value="UniProtKB-SubCell"/>
</dbReference>
<evidence type="ECO:0000256" key="8">
    <source>
        <dbReference type="ARBA" id="ARBA00023136"/>
    </source>
</evidence>
<dbReference type="PROSITE" id="PS50929">
    <property type="entry name" value="ABC_TM1F"/>
    <property type="match status" value="1"/>
</dbReference>